<proteinExistence type="predicted"/>
<dbReference type="Proteomes" id="UP001497680">
    <property type="component" value="Unassembled WGS sequence"/>
</dbReference>
<comment type="caution">
    <text evidence="1">The sequence shown here is derived from an EMBL/GenBank/DDBJ whole genome shotgun (WGS) entry which is preliminary data.</text>
</comment>
<keyword evidence="2" id="KW-1185">Reference proteome</keyword>
<evidence type="ECO:0000313" key="1">
    <source>
        <dbReference type="EMBL" id="KAI6081315.1"/>
    </source>
</evidence>
<sequence>MDQCEENSRPSTTTCLSDDNHDCDIKDYMLHYLGCLEICDRETFFDEGNPLWNREVEHQKKFFNSLEEAEDHVHAKRKSWKENCRSELRRIEFLRKTLNEDENDHHLVEQLSQSASRWRNSAQGKLGAVRAWRRKNKKKIGVRAATVEIKETGKYEPEKDVSVPIITFENGKGVHLTDPRVWNKFPNQKTTLSKLLDDDEELLLRQDDSSQFRYFHIPSNNMIWAERAIGRYFGEKRPDYHATHRELQRMKKTRTYMILREPYWRSQLHGDQRQNPPHERHLRPLCSIVSSEPNDKDYFPKNMVLFMPYLHWDTSRKREQFALEIESIMESAKANEAEYEEIQKKERKVCRQDLHEVSSNSSENTGQSSESSNELSQTSDRTKRILTMTSLLKKMKLLKPGLPVDEKGRVGVKHPLAQFLLDAARLYEGMSNYRDKKLLRKYLSADPPLHPRRTLDQAYYWTLNSTRTRDRDQVVYRGTTAKPEDFHTYDCVSKEDNTWEWTKHTEFKIENPCDECKMNIQKLSRVIMVDQLWMWILDANTIITCFPKRYGANKQDASGVHKSIRMRLQDSSSNIRTVFDLGLIIIDECSNTFFDRTKTIDRQPQVIDTFSKAIGTIMYKQTAAFERLWRWTDKASDIYRSKGSPDILELHVPLLDINPEGKLEREIKDIIEELDIMIHITRTHKRILTAFIANAENILDPFGDFGGSQKRGMAARYLWAKSKKPAASGGQGDNSEEKKTDDYNWFKLNADEMLDNVLTRIEELEELRCSADNTAESIKDLLELKQQQASVVQAWQAVNQSEESIRQGRSIMIFTLVTIVFLPLSFMSSVFGMNNKDITDETWSLRDEFVYMFSISAGVIFLSLVLAFGGWIRSAIFWLWKYCWTHIFVKSGLYNLWLKFDTPSQSVYQNANTVADRLKENARRARFDRKWKERLEEDERKRTEAERGNSEDDTGSHSTGCTGGARSIMLKSLRPRQTNSNANGSANGHANGSPV</sequence>
<dbReference type="EMBL" id="MU394400">
    <property type="protein sequence ID" value="KAI6081315.1"/>
    <property type="molecule type" value="Genomic_DNA"/>
</dbReference>
<gene>
    <name evidence="1" type="ORF">F4821DRAFT_32309</name>
</gene>
<protein>
    <submittedName>
        <fullName evidence="1">Uncharacterized protein</fullName>
    </submittedName>
</protein>
<accession>A0ACC0CLP3</accession>
<reference evidence="1 2" key="1">
    <citation type="journal article" date="2022" name="New Phytol.">
        <title>Ecological generalism drives hyperdiversity of secondary metabolite gene clusters in xylarialean endophytes.</title>
        <authorList>
            <person name="Franco M.E.E."/>
            <person name="Wisecaver J.H."/>
            <person name="Arnold A.E."/>
            <person name="Ju Y.M."/>
            <person name="Slot J.C."/>
            <person name="Ahrendt S."/>
            <person name="Moore L.P."/>
            <person name="Eastman K.E."/>
            <person name="Scott K."/>
            <person name="Konkel Z."/>
            <person name="Mondo S.J."/>
            <person name="Kuo A."/>
            <person name="Hayes R.D."/>
            <person name="Haridas S."/>
            <person name="Andreopoulos B."/>
            <person name="Riley R."/>
            <person name="LaButti K."/>
            <person name="Pangilinan J."/>
            <person name="Lipzen A."/>
            <person name="Amirebrahimi M."/>
            <person name="Yan J."/>
            <person name="Adam C."/>
            <person name="Keymanesh K."/>
            <person name="Ng V."/>
            <person name="Louie K."/>
            <person name="Northen T."/>
            <person name="Drula E."/>
            <person name="Henrissat B."/>
            <person name="Hsieh H.M."/>
            <person name="Youens-Clark K."/>
            <person name="Lutzoni F."/>
            <person name="Miadlikowska J."/>
            <person name="Eastwood D.C."/>
            <person name="Hamelin R.C."/>
            <person name="Grigoriev I.V."/>
            <person name="U'Ren J.M."/>
        </authorList>
    </citation>
    <scope>NUCLEOTIDE SEQUENCE [LARGE SCALE GENOMIC DNA]</scope>
    <source>
        <strain evidence="1 2">ER1909</strain>
    </source>
</reference>
<name>A0ACC0CLP3_9PEZI</name>
<evidence type="ECO:0000313" key="2">
    <source>
        <dbReference type="Proteomes" id="UP001497680"/>
    </source>
</evidence>
<organism evidence="1 2">
    <name type="scientific">Hypoxylon rubiginosum</name>
    <dbReference type="NCBI Taxonomy" id="110542"/>
    <lineage>
        <taxon>Eukaryota</taxon>
        <taxon>Fungi</taxon>
        <taxon>Dikarya</taxon>
        <taxon>Ascomycota</taxon>
        <taxon>Pezizomycotina</taxon>
        <taxon>Sordariomycetes</taxon>
        <taxon>Xylariomycetidae</taxon>
        <taxon>Xylariales</taxon>
        <taxon>Hypoxylaceae</taxon>
        <taxon>Hypoxylon</taxon>
    </lineage>
</organism>